<feature type="domain" description="NAD(P)-binding" evidence="1">
    <location>
        <begin position="11"/>
        <end position="173"/>
    </location>
</feature>
<evidence type="ECO:0000313" key="2">
    <source>
        <dbReference type="EMBL" id="MST49404.1"/>
    </source>
</evidence>
<evidence type="ECO:0000259" key="1">
    <source>
        <dbReference type="Pfam" id="PF13460"/>
    </source>
</evidence>
<comment type="caution">
    <text evidence="2">The sequence shown here is derived from an EMBL/GenBank/DDBJ whole genome shotgun (WGS) entry which is preliminary data.</text>
</comment>
<dbReference type="InterPro" id="IPR051606">
    <property type="entry name" value="Polyketide_Oxido-like"/>
</dbReference>
<gene>
    <name evidence="2" type="ORF">FYJ63_04005</name>
</gene>
<protein>
    <submittedName>
        <fullName evidence="2">NAD(P)H-binding protein</fullName>
    </submittedName>
</protein>
<dbReference type="Proteomes" id="UP000442535">
    <property type="component" value="Unassembled WGS sequence"/>
</dbReference>
<sequence length="211" mass="22045">MGEVSTIAIVGATGVIGSEIAKEATRRGLKVIGISRSGTAKEPLPGVEYRQGNLLDTPSILSAAQDADAIVIATAATARGGTAEQAAEVVAAHKALIEARPSQRIFVVGGAGGLVMPDGKRMIESMPADYLEPRIFAQVLDLYLASDESLNWTMQVPAIKIEKGAATPKYSLGGDNPVGDHVFTGTFAIAALDELEHPAHLRQRYNVADAA</sequence>
<accession>A0A7K0K1U9</accession>
<dbReference type="PANTHER" id="PTHR43355">
    <property type="entry name" value="FLAVIN REDUCTASE (NADPH)"/>
    <property type="match status" value="1"/>
</dbReference>
<dbReference type="EMBL" id="VUMY01000006">
    <property type="protein sequence ID" value="MST49404.1"/>
    <property type="molecule type" value="Genomic_DNA"/>
</dbReference>
<reference evidence="2 3" key="1">
    <citation type="submission" date="2019-08" db="EMBL/GenBank/DDBJ databases">
        <title>In-depth cultivation of the pig gut microbiome towards novel bacterial diversity and tailored functional studies.</title>
        <authorList>
            <person name="Wylensek D."/>
            <person name="Hitch T.C.A."/>
            <person name="Clavel T."/>
        </authorList>
    </citation>
    <scope>NUCLEOTIDE SEQUENCE [LARGE SCALE GENOMIC DNA]</scope>
    <source>
        <strain evidence="2 3">RF-GAM-744-WT-7</strain>
    </source>
</reference>
<dbReference type="RefSeq" id="WP_154544045.1">
    <property type="nucleotide sequence ID" value="NZ_VUMY01000006.1"/>
</dbReference>
<name>A0A7K0K1U9_9ACTO</name>
<keyword evidence="3" id="KW-1185">Reference proteome</keyword>
<organism evidence="2 3">
    <name type="scientific">Mobiluncus porci</name>
    <dbReference type="NCBI Taxonomy" id="2652278"/>
    <lineage>
        <taxon>Bacteria</taxon>
        <taxon>Bacillati</taxon>
        <taxon>Actinomycetota</taxon>
        <taxon>Actinomycetes</taxon>
        <taxon>Actinomycetales</taxon>
        <taxon>Actinomycetaceae</taxon>
        <taxon>Mobiluncus</taxon>
    </lineage>
</organism>
<dbReference type="GO" id="GO:0016646">
    <property type="term" value="F:oxidoreductase activity, acting on the CH-NH group of donors, NAD or NADP as acceptor"/>
    <property type="evidence" value="ECO:0007669"/>
    <property type="project" value="TreeGrafter"/>
</dbReference>
<dbReference type="PANTHER" id="PTHR43355:SF2">
    <property type="entry name" value="FLAVIN REDUCTASE (NADPH)"/>
    <property type="match status" value="1"/>
</dbReference>
<dbReference type="SUPFAM" id="SSF51735">
    <property type="entry name" value="NAD(P)-binding Rossmann-fold domains"/>
    <property type="match status" value="1"/>
</dbReference>
<proteinExistence type="predicted"/>
<dbReference type="AlphaFoldDB" id="A0A7K0K1U9"/>
<dbReference type="InterPro" id="IPR016040">
    <property type="entry name" value="NAD(P)-bd_dom"/>
</dbReference>
<dbReference type="Pfam" id="PF13460">
    <property type="entry name" value="NAD_binding_10"/>
    <property type="match status" value="1"/>
</dbReference>
<dbReference type="Gene3D" id="3.40.50.720">
    <property type="entry name" value="NAD(P)-binding Rossmann-like Domain"/>
    <property type="match status" value="1"/>
</dbReference>
<dbReference type="InterPro" id="IPR036291">
    <property type="entry name" value="NAD(P)-bd_dom_sf"/>
</dbReference>
<evidence type="ECO:0000313" key="3">
    <source>
        <dbReference type="Proteomes" id="UP000442535"/>
    </source>
</evidence>